<evidence type="ECO:0000313" key="1">
    <source>
        <dbReference type="EMBL" id="AKB85683.1"/>
    </source>
</evidence>
<dbReference type="AlphaFoldDB" id="A0A0E3SST9"/>
<reference evidence="1 2" key="1">
    <citation type="submission" date="2014-07" db="EMBL/GenBank/DDBJ databases">
        <title>Methanogenic archaea and the global carbon cycle.</title>
        <authorList>
            <person name="Henriksen J.R."/>
            <person name="Luke J."/>
            <person name="Reinhart S."/>
            <person name="Benedict M.N."/>
            <person name="Youngblut N.D."/>
            <person name="Metcalf M.E."/>
            <person name="Whitaker R.J."/>
            <person name="Metcalf W.W."/>
        </authorList>
    </citation>
    <scope>NUCLEOTIDE SEQUENCE [LARGE SCALE GENOMIC DNA]</scope>
    <source>
        <strain evidence="1 2">MM1</strain>
    </source>
</reference>
<sequence length="125" mass="13862">MGMNSETPEKVNESVIDEIYQTIDNHFEQEAGIVEVPVVFEWEEPIILCEGVASPPSSDEEDICVIDDNGNVITYTRDEAYLDEDGNLVIIDNGTPEEIGTETQTPGFTSILLIIGLLFSARLRK</sequence>
<gene>
    <name evidence="1" type="ORF">MCMEM_1630</name>
</gene>
<dbReference type="Proteomes" id="UP000033048">
    <property type="component" value="Chromosome"/>
</dbReference>
<accession>A0A0E3SST9</accession>
<keyword evidence="2" id="KW-1185">Reference proteome</keyword>
<protein>
    <submittedName>
        <fullName evidence="1">Uncharacterized protein</fullName>
    </submittedName>
</protein>
<evidence type="ECO:0000313" key="2">
    <source>
        <dbReference type="Proteomes" id="UP000033048"/>
    </source>
</evidence>
<dbReference type="STRING" id="1434104.MCMEM_1630"/>
<organism evidence="1 2">
    <name type="scientific">Methanococcoides methylutens MM1</name>
    <dbReference type="NCBI Taxonomy" id="1434104"/>
    <lineage>
        <taxon>Archaea</taxon>
        <taxon>Methanobacteriati</taxon>
        <taxon>Methanobacteriota</taxon>
        <taxon>Stenosarchaea group</taxon>
        <taxon>Methanomicrobia</taxon>
        <taxon>Methanosarcinales</taxon>
        <taxon>Methanosarcinaceae</taxon>
        <taxon>Methanococcoides</taxon>
    </lineage>
</organism>
<name>A0A0E3SST9_METMT</name>
<dbReference type="EMBL" id="CP009518">
    <property type="protein sequence ID" value="AKB85683.1"/>
    <property type="molecule type" value="Genomic_DNA"/>
</dbReference>
<dbReference type="KEGG" id="mmet:MCMEM_1630"/>
<dbReference type="HOGENOM" id="CLU_1987645_0_0_2"/>
<dbReference type="PATRIC" id="fig|1434104.5.peg.1771"/>
<proteinExistence type="predicted"/>